<evidence type="ECO:0000313" key="2">
    <source>
        <dbReference type="EMBL" id="SHK59937.1"/>
    </source>
</evidence>
<evidence type="ECO:0000256" key="1">
    <source>
        <dbReference type="SAM" id="SignalP"/>
    </source>
</evidence>
<dbReference type="OrthoDB" id="669260at2"/>
<evidence type="ECO:0000313" key="3">
    <source>
        <dbReference type="Proteomes" id="UP000184120"/>
    </source>
</evidence>
<reference evidence="3" key="1">
    <citation type="submission" date="2016-11" db="EMBL/GenBank/DDBJ databases">
        <authorList>
            <person name="Varghese N."/>
            <person name="Submissions S."/>
        </authorList>
    </citation>
    <scope>NUCLEOTIDE SEQUENCE [LARGE SCALE GENOMIC DNA]</scope>
    <source>
        <strain evidence="3">DSM 27989</strain>
    </source>
</reference>
<feature type="chain" id="PRO_5012048216" evidence="1">
    <location>
        <begin position="19"/>
        <end position="170"/>
    </location>
</feature>
<organism evidence="2 3">
    <name type="scientific">Chishuiella changwenlii</name>
    <dbReference type="NCBI Taxonomy" id="1434701"/>
    <lineage>
        <taxon>Bacteria</taxon>
        <taxon>Pseudomonadati</taxon>
        <taxon>Bacteroidota</taxon>
        <taxon>Flavobacteriia</taxon>
        <taxon>Flavobacteriales</taxon>
        <taxon>Weeksellaceae</taxon>
        <taxon>Chishuiella</taxon>
    </lineage>
</organism>
<feature type="signal peptide" evidence="1">
    <location>
        <begin position="1"/>
        <end position="18"/>
    </location>
</feature>
<dbReference type="STRING" id="1434701.SAMN05443634_10275"/>
<accession>A0A1M6TSM0</accession>
<dbReference type="Proteomes" id="UP000184120">
    <property type="component" value="Unassembled WGS sequence"/>
</dbReference>
<dbReference type="AlphaFoldDB" id="A0A1M6TSM0"/>
<sequence>MKKILLFTLFLFSLTAYADQWYVLSYDQAKQAKEFLDKQSYVVSFCGCCDNDPKQLIEIKKVQIEKWKSSNKDENLYYIKIDGTNNTTNQPFSEGVDLAYIHVLNPDGLAFTVAGELSWEVDACVEPFPFDVKKEKKKNKRNKKLAHHRFLNSINENDATFLTKISSRFN</sequence>
<keyword evidence="1" id="KW-0732">Signal</keyword>
<proteinExistence type="predicted"/>
<gene>
    <name evidence="2" type="ORF">SAMN05443634_10275</name>
</gene>
<name>A0A1M6TSM0_9FLAO</name>
<protein>
    <submittedName>
        <fullName evidence="2">Uncharacterized protein</fullName>
    </submittedName>
</protein>
<dbReference type="EMBL" id="FRBH01000002">
    <property type="protein sequence ID" value="SHK59937.1"/>
    <property type="molecule type" value="Genomic_DNA"/>
</dbReference>
<dbReference type="RefSeq" id="WP_072929380.1">
    <property type="nucleotide sequence ID" value="NZ_FRBH01000002.1"/>
</dbReference>